<evidence type="ECO:0000313" key="2">
    <source>
        <dbReference type="EMBL" id="SFO68401.1"/>
    </source>
</evidence>
<name>A0A1I5J7Q6_9BACT</name>
<keyword evidence="3" id="KW-1185">Reference proteome</keyword>
<evidence type="ECO:0008006" key="4">
    <source>
        <dbReference type="Google" id="ProtNLM"/>
    </source>
</evidence>
<keyword evidence="1" id="KW-0732">Signal</keyword>
<dbReference type="AlphaFoldDB" id="A0A1I5J7Q6"/>
<feature type="chain" id="PRO_5011607329" description="DUF4476 domain-containing protein" evidence="1">
    <location>
        <begin position="20"/>
        <end position="138"/>
    </location>
</feature>
<evidence type="ECO:0000256" key="1">
    <source>
        <dbReference type="SAM" id="SignalP"/>
    </source>
</evidence>
<protein>
    <recommendedName>
        <fullName evidence="4">DUF4476 domain-containing protein</fullName>
    </recommendedName>
</protein>
<dbReference type="Proteomes" id="UP000199564">
    <property type="component" value="Unassembled WGS sequence"/>
</dbReference>
<evidence type="ECO:0000313" key="3">
    <source>
        <dbReference type="Proteomes" id="UP000199564"/>
    </source>
</evidence>
<proteinExistence type="predicted"/>
<reference evidence="3" key="1">
    <citation type="submission" date="2016-10" db="EMBL/GenBank/DDBJ databases">
        <authorList>
            <person name="Varghese N."/>
            <person name="Submissions S."/>
        </authorList>
    </citation>
    <scope>NUCLEOTIDE SEQUENCE [LARGE SCALE GENOMIC DNA]</scope>
    <source>
        <strain evidence="3">DSM 15282</strain>
    </source>
</reference>
<sequence length="138" mass="15644">MRKLVPLILVLFISLSALAKNAETKTFLVLFKSKELKSHQTSLKAIESQFSSFNTKTYSGNSELALLIEIPSCDFDECFLGDFLVKTGDQDIKLQEIAFRLFDMTENKRNLQLLLSAYQNNPDKKKIAKADKPSNPRP</sequence>
<dbReference type="STRING" id="226506.SAMN04488519_111105"/>
<organism evidence="2 3">
    <name type="scientific">Algoriphagus ornithinivorans</name>
    <dbReference type="NCBI Taxonomy" id="226506"/>
    <lineage>
        <taxon>Bacteria</taxon>
        <taxon>Pseudomonadati</taxon>
        <taxon>Bacteroidota</taxon>
        <taxon>Cytophagia</taxon>
        <taxon>Cytophagales</taxon>
        <taxon>Cyclobacteriaceae</taxon>
        <taxon>Algoriphagus</taxon>
    </lineage>
</organism>
<feature type="signal peptide" evidence="1">
    <location>
        <begin position="1"/>
        <end position="19"/>
    </location>
</feature>
<gene>
    <name evidence="2" type="ORF">SAMN04488519_111105</name>
</gene>
<dbReference type="RefSeq" id="WP_139217516.1">
    <property type="nucleotide sequence ID" value="NZ_FOVW01000011.1"/>
</dbReference>
<accession>A0A1I5J7Q6</accession>
<dbReference type="EMBL" id="FOVW01000011">
    <property type="protein sequence ID" value="SFO68401.1"/>
    <property type="molecule type" value="Genomic_DNA"/>
</dbReference>